<dbReference type="EMBL" id="AKIJ01000004">
    <property type="protein sequence ID" value="KFG25807.1"/>
    <property type="molecule type" value="Genomic_DNA"/>
</dbReference>
<proteinExistence type="inferred from homology"/>
<keyword evidence="7 12" id="KW-0808">Transferase</keyword>
<feature type="domain" description="Glycosyl transferase family 28 C-terminal" evidence="13">
    <location>
        <begin position="3"/>
        <end position="115"/>
    </location>
</feature>
<keyword evidence="15" id="KW-1185">Reference proteome</keyword>
<organism evidence="14 15">
    <name type="scientific">Nematocida ausubeli (strain ATCC PRA-371 / ERTm2)</name>
    <name type="common">Nematode killer fungus</name>
    <dbReference type="NCBI Taxonomy" id="1913371"/>
    <lineage>
        <taxon>Eukaryota</taxon>
        <taxon>Fungi</taxon>
        <taxon>Fungi incertae sedis</taxon>
        <taxon>Microsporidia</taxon>
        <taxon>Nematocida</taxon>
    </lineage>
</organism>
<evidence type="ECO:0000259" key="13">
    <source>
        <dbReference type="Pfam" id="PF04101"/>
    </source>
</evidence>
<evidence type="ECO:0000313" key="14">
    <source>
        <dbReference type="EMBL" id="KFG25807.1"/>
    </source>
</evidence>
<dbReference type="Pfam" id="PF04101">
    <property type="entry name" value="Glyco_tran_28_C"/>
    <property type="match status" value="1"/>
</dbReference>
<comment type="subcellular location">
    <subcellularLocation>
        <location evidence="1 12">Endoplasmic reticulum</location>
    </subcellularLocation>
</comment>
<dbReference type="PANTHER" id="PTHR12867:SF6">
    <property type="entry name" value="N-ACETYLGLUCOSAMINYLDIPHOSPHODOLICHOL N-ACETYLGLUCOSAMINYLTRANSFERASE"/>
    <property type="match status" value="1"/>
</dbReference>
<sequence>MRLVITTGSFGFNQLIDRIILSIDIISLQYNEIYIQYGMKEPESLKNLCLDGIPVRIHKVRYYSDINEFVMGADLIITHGGTGTVISLLGNTSLLGNIPFIVIPNKELINNHQVEYCDSISSDIFVSDLDSVVNDILKGGVQKRRLGLSESLWAEEIMPYL</sequence>
<comment type="subunit">
    <text evidence="3 12">Heterodimer with ALG14 to form a functional enzyme.</text>
</comment>
<dbReference type="GO" id="GO:0005783">
    <property type="term" value="C:endoplasmic reticulum"/>
    <property type="evidence" value="ECO:0007669"/>
    <property type="project" value="UniProtKB-SubCell"/>
</dbReference>
<reference evidence="14 15" key="1">
    <citation type="journal article" date="2014" name="Genome Announc.">
        <title>Genome Sequence of the Microsporidian Species Nematocida sp1 Strain ERTm6 (ATCC PRA-372).</title>
        <authorList>
            <person name="Bakowski M.A."/>
            <person name="Priest M."/>
            <person name="Young S."/>
            <person name="Cuomo C.A."/>
            <person name="Troemel E.R."/>
        </authorList>
    </citation>
    <scope>NUCLEOTIDE SEQUENCE [LARGE SCALE GENOMIC DNA]</scope>
    <source>
        <strain evidence="14 15">ERTm6</strain>
    </source>
</reference>
<evidence type="ECO:0000256" key="8">
    <source>
        <dbReference type="ARBA" id="ARBA00022824"/>
    </source>
</evidence>
<keyword evidence="6 12" id="KW-0328">Glycosyltransferase</keyword>
<name>A0A086J0Y9_NEMA1</name>
<evidence type="ECO:0000256" key="1">
    <source>
        <dbReference type="ARBA" id="ARBA00004240"/>
    </source>
</evidence>
<dbReference type="Proteomes" id="UP000054524">
    <property type="component" value="Unassembled WGS sequence"/>
</dbReference>
<evidence type="ECO:0000256" key="9">
    <source>
        <dbReference type="ARBA" id="ARBA00024804"/>
    </source>
</evidence>
<dbReference type="AlphaFoldDB" id="A0A086J0Y9"/>
<dbReference type="EC" id="2.4.1.141" evidence="4 12"/>
<dbReference type="InterPro" id="IPR039042">
    <property type="entry name" value="Alg13-like"/>
</dbReference>
<dbReference type="OrthoDB" id="20273at2759"/>
<evidence type="ECO:0000256" key="7">
    <source>
        <dbReference type="ARBA" id="ARBA00022679"/>
    </source>
</evidence>
<evidence type="ECO:0000256" key="6">
    <source>
        <dbReference type="ARBA" id="ARBA00022676"/>
    </source>
</evidence>
<evidence type="ECO:0000256" key="2">
    <source>
        <dbReference type="ARBA" id="ARBA00006962"/>
    </source>
</evidence>
<dbReference type="SUPFAM" id="SSF53756">
    <property type="entry name" value="UDP-Glycosyltransferase/glycogen phosphorylase"/>
    <property type="match status" value="1"/>
</dbReference>
<evidence type="ECO:0000256" key="12">
    <source>
        <dbReference type="RuleBase" id="RU362128"/>
    </source>
</evidence>
<comment type="caution">
    <text evidence="14">The sequence shown here is derived from an EMBL/GenBank/DDBJ whole genome shotgun (WGS) entry which is preliminary data.</text>
</comment>
<dbReference type="HOGENOM" id="CLU_085408_2_2_1"/>
<accession>A0A086J0Y9</accession>
<dbReference type="Gene3D" id="3.40.50.2000">
    <property type="entry name" value="Glycogen Phosphorylase B"/>
    <property type="match status" value="1"/>
</dbReference>
<dbReference type="PANTHER" id="PTHR12867">
    <property type="entry name" value="GLYCOSYL TRANSFERASE-RELATED"/>
    <property type="match status" value="1"/>
</dbReference>
<dbReference type="GO" id="GO:0006488">
    <property type="term" value="P:dolichol-linked oligosaccharide biosynthetic process"/>
    <property type="evidence" value="ECO:0007669"/>
    <property type="project" value="InterPro"/>
</dbReference>
<comment type="function">
    <text evidence="9 12">Involved in protein N-glycosylation. Essential for the second step of the dolichol-linked oligosaccharide pathway.</text>
</comment>
<dbReference type="GO" id="GO:0004577">
    <property type="term" value="F:N-acetylglucosaminyldiphosphodolichol N-acetylglucosaminyltransferase activity"/>
    <property type="evidence" value="ECO:0007669"/>
    <property type="project" value="UniProtKB-EC"/>
</dbReference>
<evidence type="ECO:0000313" key="15">
    <source>
        <dbReference type="Proteomes" id="UP000054524"/>
    </source>
</evidence>
<evidence type="ECO:0000256" key="10">
    <source>
        <dbReference type="ARBA" id="ARBA00032061"/>
    </source>
</evidence>
<evidence type="ECO:0000256" key="5">
    <source>
        <dbReference type="ARBA" id="ARBA00017468"/>
    </source>
</evidence>
<evidence type="ECO:0000256" key="11">
    <source>
        <dbReference type="ARBA" id="ARBA00048184"/>
    </source>
</evidence>
<gene>
    <name evidence="12" type="primary">ALG13</name>
    <name evidence="14" type="ORF">NESG_01791</name>
</gene>
<keyword evidence="8 12" id="KW-0256">Endoplasmic reticulum</keyword>
<dbReference type="InterPro" id="IPR007235">
    <property type="entry name" value="Glyco_trans_28_C"/>
</dbReference>
<comment type="similarity">
    <text evidence="2 12">Belongs to the glycosyltransferase 28 family.</text>
</comment>
<evidence type="ECO:0000256" key="3">
    <source>
        <dbReference type="ARBA" id="ARBA00011198"/>
    </source>
</evidence>
<comment type="catalytic activity">
    <reaction evidence="11">
        <text>an N-acetyl-alpha-D-glucosaminyl-diphospho-di-trans,poly-cis-dolichol + UDP-N-acetyl-alpha-D-glucosamine = an N,N'-diacetylchitobiosyl-diphospho-di-trans,poly-cis-dolichol + UDP + H(+)</text>
        <dbReference type="Rhea" id="RHEA:23380"/>
        <dbReference type="Rhea" id="RHEA-COMP:19507"/>
        <dbReference type="Rhea" id="RHEA-COMP:19510"/>
        <dbReference type="ChEBI" id="CHEBI:15378"/>
        <dbReference type="ChEBI" id="CHEBI:57269"/>
        <dbReference type="ChEBI" id="CHEBI:57705"/>
        <dbReference type="ChEBI" id="CHEBI:58223"/>
        <dbReference type="ChEBI" id="CHEBI:58427"/>
        <dbReference type="EC" id="2.4.1.141"/>
    </reaction>
</comment>
<protein>
    <recommendedName>
        <fullName evidence="5 12">UDP-N-acetylglucosamine transferase subunit ALG13</fullName>
        <ecNumber evidence="4 12">2.4.1.141</ecNumber>
    </recommendedName>
    <alternativeName>
        <fullName evidence="10 12">Asparagine-linked glycosylation protein 13</fullName>
    </alternativeName>
</protein>
<evidence type="ECO:0000256" key="4">
    <source>
        <dbReference type="ARBA" id="ARBA00012614"/>
    </source>
</evidence>